<reference evidence="1" key="2">
    <citation type="journal article" date="2015" name="Fish Shellfish Immunol.">
        <title>Early steps in the European eel (Anguilla anguilla)-Vibrio vulnificus interaction in the gills: Role of the RtxA13 toxin.</title>
        <authorList>
            <person name="Callol A."/>
            <person name="Pajuelo D."/>
            <person name="Ebbesson L."/>
            <person name="Teles M."/>
            <person name="MacKenzie S."/>
            <person name="Amaro C."/>
        </authorList>
    </citation>
    <scope>NUCLEOTIDE SEQUENCE</scope>
</reference>
<organism evidence="1">
    <name type="scientific">Anguilla anguilla</name>
    <name type="common">European freshwater eel</name>
    <name type="synonym">Muraena anguilla</name>
    <dbReference type="NCBI Taxonomy" id="7936"/>
    <lineage>
        <taxon>Eukaryota</taxon>
        <taxon>Metazoa</taxon>
        <taxon>Chordata</taxon>
        <taxon>Craniata</taxon>
        <taxon>Vertebrata</taxon>
        <taxon>Euteleostomi</taxon>
        <taxon>Actinopterygii</taxon>
        <taxon>Neopterygii</taxon>
        <taxon>Teleostei</taxon>
        <taxon>Anguilliformes</taxon>
        <taxon>Anguillidae</taxon>
        <taxon>Anguilla</taxon>
    </lineage>
</organism>
<proteinExistence type="predicted"/>
<dbReference type="AlphaFoldDB" id="A0A0E9PRP3"/>
<dbReference type="EMBL" id="GBXM01101620">
    <property type="protein sequence ID" value="JAH06957.1"/>
    <property type="molecule type" value="Transcribed_RNA"/>
</dbReference>
<reference evidence="1" key="1">
    <citation type="submission" date="2014-11" db="EMBL/GenBank/DDBJ databases">
        <authorList>
            <person name="Amaro Gonzalez C."/>
        </authorList>
    </citation>
    <scope>NUCLEOTIDE SEQUENCE</scope>
</reference>
<evidence type="ECO:0000313" key="1">
    <source>
        <dbReference type="EMBL" id="JAH06957.1"/>
    </source>
</evidence>
<name>A0A0E9PRP3_ANGAN</name>
<protein>
    <submittedName>
        <fullName evidence="1">Uncharacterized protein</fullName>
    </submittedName>
</protein>
<accession>A0A0E9PRP3</accession>
<sequence length="26" mass="3090">MNKYSLNYNCTLHVSMQAKSKHLHKL</sequence>